<keyword evidence="2 8" id="KW-0813">Transport</keyword>
<comment type="subcellular location">
    <subcellularLocation>
        <location evidence="1">Membrane</location>
        <topology evidence="1">Multi-pass membrane protein</topology>
    </subcellularLocation>
</comment>
<dbReference type="OrthoDB" id="297496at2759"/>
<evidence type="ECO:0000256" key="9">
    <source>
        <dbReference type="SAM" id="MobiDB-lite"/>
    </source>
</evidence>
<protein>
    <recommendedName>
        <fullName evidence="11">Potassium channel domain-containing protein</fullName>
    </recommendedName>
</protein>
<proteinExistence type="inferred from homology"/>
<dbReference type="PANTHER" id="PTHR11003:SF342">
    <property type="entry name" value="OUTWARD-RECTIFIER POTASSIUM CHANNEL TOK1"/>
    <property type="match status" value="1"/>
</dbReference>
<dbReference type="Pfam" id="PF07885">
    <property type="entry name" value="Ion_trans_2"/>
    <property type="match status" value="2"/>
</dbReference>
<evidence type="ECO:0000256" key="8">
    <source>
        <dbReference type="RuleBase" id="RU003857"/>
    </source>
</evidence>
<dbReference type="Gene3D" id="1.10.287.70">
    <property type="match status" value="2"/>
</dbReference>
<dbReference type="GO" id="GO:0030322">
    <property type="term" value="P:stabilization of membrane potential"/>
    <property type="evidence" value="ECO:0007669"/>
    <property type="project" value="TreeGrafter"/>
</dbReference>
<comment type="caution">
    <text evidence="12">The sequence shown here is derived from an EMBL/GenBank/DDBJ whole genome shotgun (WGS) entry which is preliminary data.</text>
</comment>
<dbReference type="RefSeq" id="XP_026608562.1">
    <property type="nucleotide sequence ID" value="XM_026742717.1"/>
</dbReference>
<evidence type="ECO:0000256" key="5">
    <source>
        <dbReference type="ARBA" id="ARBA00023065"/>
    </source>
</evidence>
<evidence type="ECO:0000256" key="6">
    <source>
        <dbReference type="ARBA" id="ARBA00023136"/>
    </source>
</evidence>
<keyword evidence="13" id="KW-1185">Reference proteome</keyword>
<feature type="transmembrane region" description="Helical" evidence="10">
    <location>
        <begin position="96"/>
        <end position="119"/>
    </location>
</feature>
<comment type="similarity">
    <text evidence="8">Belongs to the two pore domain potassium channel (TC 1.A.1.8) family.</text>
</comment>
<feature type="transmembrane region" description="Helical" evidence="10">
    <location>
        <begin position="232"/>
        <end position="252"/>
    </location>
</feature>
<evidence type="ECO:0000256" key="2">
    <source>
        <dbReference type="ARBA" id="ARBA00022448"/>
    </source>
</evidence>
<dbReference type="STRING" id="1810919.A0A3D8T4D1"/>
<feature type="transmembrane region" description="Helical" evidence="10">
    <location>
        <begin position="387"/>
        <end position="404"/>
    </location>
</feature>
<feature type="domain" description="Potassium channel" evidence="11">
    <location>
        <begin position="362"/>
        <end position="436"/>
    </location>
</feature>
<keyword evidence="7 8" id="KW-0407">Ion channel</keyword>
<feature type="transmembrane region" description="Helical" evidence="10">
    <location>
        <begin position="355"/>
        <end position="375"/>
    </location>
</feature>
<dbReference type="GeneID" id="38111071"/>
<feature type="transmembrane region" description="Helical" evidence="10">
    <location>
        <begin position="177"/>
        <end position="195"/>
    </location>
</feature>
<reference evidence="12 13" key="1">
    <citation type="journal article" date="2018" name="IMA Fungus">
        <title>IMA Genome-F 9: Draft genome sequence of Annulohypoxylon stygium, Aspergillus mulundensis, Berkeleyomyces basicola (syn. Thielaviopsis basicola), Ceratocystis smalleyi, two Cercospora beticola strains, Coleophoma cylindrospora, Fusarium fracticaudum, Phialophora cf. hyalina, and Morchella septimelata.</title>
        <authorList>
            <person name="Wingfield B.D."/>
            <person name="Bills G.F."/>
            <person name="Dong Y."/>
            <person name="Huang W."/>
            <person name="Nel W.J."/>
            <person name="Swalarsk-Parry B.S."/>
            <person name="Vaghefi N."/>
            <person name="Wilken P.M."/>
            <person name="An Z."/>
            <person name="de Beer Z.W."/>
            <person name="De Vos L."/>
            <person name="Chen L."/>
            <person name="Duong T.A."/>
            <person name="Gao Y."/>
            <person name="Hammerbacher A."/>
            <person name="Kikkert J.R."/>
            <person name="Li Y."/>
            <person name="Li H."/>
            <person name="Li K."/>
            <person name="Li Q."/>
            <person name="Liu X."/>
            <person name="Ma X."/>
            <person name="Naidoo K."/>
            <person name="Pethybridge S.J."/>
            <person name="Sun J."/>
            <person name="Steenkamp E.T."/>
            <person name="van der Nest M.A."/>
            <person name="van Wyk S."/>
            <person name="Wingfield M.J."/>
            <person name="Xiong C."/>
            <person name="Yue Q."/>
            <person name="Zhang X."/>
        </authorList>
    </citation>
    <scope>NUCLEOTIDE SEQUENCE [LARGE SCALE GENOMIC DNA]</scope>
    <source>
        <strain evidence="12 13">DSM 5745</strain>
    </source>
</reference>
<keyword evidence="3 8" id="KW-0812">Transmembrane</keyword>
<evidence type="ECO:0000259" key="11">
    <source>
        <dbReference type="Pfam" id="PF07885"/>
    </source>
</evidence>
<evidence type="ECO:0000256" key="4">
    <source>
        <dbReference type="ARBA" id="ARBA00022989"/>
    </source>
</evidence>
<evidence type="ECO:0000313" key="12">
    <source>
        <dbReference type="EMBL" id="RDW93379.1"/>
    </source>
</evidence>
<feature type="domain" description="Potassium channel" evidence="11">
    <location>
        <begin position="183"/>
        <end position="253"/>
    </location>
</feature>
<evidence type="ECO:0000256" key="3">
    <source>
        <dbReference type="ARBA" id="ARBA00022692"/>
    </source>
</evidence>
<feature type="transmembrane region" description="Helical" evidence="10">
    <location>
        <begin position="134"/>
        <end position="156"/>
    </location>
</feature>
<organism evidence="12 13">
    <name type="scientific">Aspergillus mulundensis</name>
    <dbReference type="NCBI Taxonomy" id="1810919"/>
    <lineage>
        <taxon>Eukaryota</taxon>
        <taxon>Fungi</taxon>
        <taxon>Dikarya</taxon>
        <taxon>Ascomycota</taxon>
        <taxon>Pezizomycotina</taxon>
        <taxon>Eurotiomycetes</taxon>
        <taxon>Eurotiomycetidae</taxon>
        <taxon>Eurotiales</taxon>
        <taxon>Aspergillaceae</taxon>
        <taxon>Aspergillus</taxon>
        <taxon>Aspergillus subgen. Nidulantes</taxon>
    </lineage>
</organism>
<dbReference type="SUPFAM" id="SSF81324">
    <property type="entry name" value="Voltage-gated potassium channels"/>
    <property type="match status" value="2"/>
</dbReference>
<dbReference type="AlphaFoldDB" id="A0A3D8T4D1"/>
<feature type="transmembrane region" description="Helical" evidence="10">
    <location>
        <begin position="12"/>
        <end position="39"/>
    </location>
</feature>
<dbReference type="GO" id="GO:0022841">
    <property type="term" value="F:potassium ion leak channel activity"/>
    <property type="evidence" value="ECO:0007669"/>
    <property type="project" value="TreeGrafter"/>
</dbReference>
<name>A0A3D8T4D1_9EURO</name>
<evidence type="ECO:0000256" key="7">
    <source>
        <dbReference type="ARBA" id="ARBA00023303"/>
    </source>
</evidence>
<gene>
    <name evidence="12" type="ORF">DSM5745_00701</name>
</gene>
<sequence length="633" mass="68884">MEQATDDWHFAVTAVPLIAVVLAPLANLMSITASVTPWINTIDSNNMDADGVPVQIALSDPKWCIALKATALSCGVIGNVLLLCRVAGMLRYSISLPLVLCSSIVAWASLTSALIATHITHRPLPDNQLYAPSFWAAVIAAVLYFVLSLLVALHILACHLGAHHPATGALPQKQRALVLQAFAFVIWLAIGGVVFSQSIEISYADAVYFSTVTVLTIGLGDITPGSALGRGLVFPYAVVGIVLLGLVVASVYQHVREVHDREVVRRQGSQLRRAALERLQRTGAVAQCQSERTRQHPFKTRSWGPANHPASSASGSKTAAQSSLELQLDIDDEARFNAMRTVQQEAVSYRRWTGALWSILLFLLIWVLGAVVFWAAENNSNPKTLTYFETLYFGFVSLLTIGYGDIAPASNAGRQFFIVWALLSVPTMTTLITRMSSSAPHVSVKVKALVASVSARFRRRRGGALTPWKGVFGSAGNRISAPRIRLPPEESRGKDVCVEENGDNYPEGSNFPFSQHLATAISETMSDALNSQPRQYSYNEWVKYRGLIRALNPHKDAGEIIPILEVLAEAEPSTSSPDADWDWIGEDSPLLADKTEPQWVHEQLCEGLLLHTPRNAALGSRTNASRPQGSDNP</sequence>
<evidence type="ECO:0000313" key="13">
    <source>
        <dbReference type="Proteomes" id="UP000256690"/>
    </source>
</evidence>
<evidence type="ECO:0000256" key="10">
    <source>
        <dbReference type="SAM" id="Phobius"/>
    </source>
</evidence>
<feature type="transmembrane region" description="Helical" evidence="10">
    <location>
        <begin position="416"/>
        <end position="433"/>
    </location>
</feature>
<feature type="region of interest" description="Disordered" evidence="9">
    <location>
        <begin position="287"/>
        <end position="316"/>
    </location>
</feature>
<dbReference type="GO" id="GO:0005886">
    <property type="term" value="C:plasma membrane"/>
    <property type="evidence" value="ECO:0007669"/>
    <property type="project" value="TreeGrafter"/>
</dbReference>
<keyword evidence="6 10" id="KW-0472">Membrane</keyword>
<dbReference type="PRINTS" id="PR01333">
    <property type="entry name" value="2POREKCHANEL"/>
</dbReference>
<dbReference type="EMBL" id="PVWQ01000001">
    <property type="protein sequence ID" value="RDW93379.1"/>
    <property type="molecule type" value="Genomic_DNA"/>
</dbReference>
<dbReference type="InterPro" id="IPR003280">
    <property type="entry name" value="2pore_dom_K_chnl"/>
</dbReference>
<dbReference type="Proteomes" id="UP000256690">
    <property type="component" value="Unassembled WGS sequence"/>
</dbReference>
<dbReference type="GO" id="GO:0015271">
    <property type="term" value="F:outward rectifier potassium channel activity"/>
    <property type="evidence" value="ECO:0007669"/>
    <property type="project" value="TreeGrafter"/>
</dbReference>
<dbReference type="InterPro" id="IPR013099">
    <property type="entry name" value="K_chnl_dom"/>
</dbReference>
<keyword evidence="5 8" id="KW-0406">Ion transport</keyword>
<evidence type="ECO:0000256" key="1">
    <source>
        <dbReference type="ARBA" id="ARBA00004141"/>
    </source>
</evidence>
<dbReference type="PANTHER" id="PTHR11003">
    <property type="entry name" value="POTASSIUM CHANNEL, SUBFAMILY K"/>
    <property type="match status" value="1"/>
</dbReference>
<accession>A0A3D8T4D1</accession>
<keyword evidence="4 10" id="KW-1133">Transmembrane helix</keyword>